<dbReference type="RefSeq" id="WP_119816243.1">
    <property type="nucleotide sequence ID" value="NZ_CP025066.1"/>
</dbReference>
<reference evidence="3" key="1">
    <citation type="submission" date="2017-11" db="EMBL/GenBank/DDBJ databases">
        <title>Phenotypic and genomic properties of facultatively anaerobic sulfur-reducing natronoarchaea from hypersaline soda lakes.</title>
        <authorList>
            <person name="Sorokin D.Y."/>
            <person name="Kublanov I.V."/>
            <person name="Roman P."/>
            <person name="Sinninghe Damste J.S."/>
            <person name="Golyshin P.N."/>
            <person name="Rojo D."/>
            <person name="Ciordia S."/>
            <person name="Mena M.D.C."/>
            <person name="Ferrer M."/>
            <person name="Messina E."/>
            <person name="Smedile F."/>
            <person name="La Spada G."/>
            <person name="La Cono V."/>
            <person name="Yakimov M.M."/>
        </authorList>
    </citation>
    <scope>NUCLEOTIDE SEQUENCE [LARGE SCALE GENOMIC DNA]</scope>
    <source>
        <strain evidence="3">AArc-Sl</strain>
    </source>
</reference>
<dbReference type="KEGG" id="hdf:AArcSl_1126"/>
<feature type="compositionally biased region" description="Acidic residues" evidence="1">
    <location>
        <begin position="201"/>
        <end position="223"/>
    </location>
</feature>
<keyword evidence="3" id="KW-1185">Reference proteome</keyword>
<sequence>MSDDHTDTDGQSNRTRRGLLRGLGTTAGTTLLAAGLANHIVGSTAAVDAEASEFTAADTPTVEDNDGDVEKVYVAPVIEVDWMNFSEGVDEVEVTLEATVDGQTDEIYDVVLEDIDDESSDEVESTDTSSTGQFSDTNSWFQITFTQHDITDVDSDITEDDFSDNSLDAGDSKVTTVDLDLVVDVRGYESENGTVSISDSFDVEVENPDGETEVDGDANTDAE</sequence>
<dbReference type="OrthoDB" id="240435at2157"/>
<accession>A0A343TI39</accession>
<feature type="region of interest" description="Disordered" evidence="1">
    <location>
        <begin position="193"/>
        <end position="223"/>
    </location>
</feature>
<proteinExistence type="predicted"/>
<evidence type="ECO:0000313" key="2">
    <source>
        <dbReference type="EMBL" id="AUX08761.1"/>
    </source>
</evidence>
<dbReference type="PROSITE" id="PS51318">
    <property type="entry name" value="TAT"/>
    <property type="match status" value="1"/>
</dbReference>
<gene>
    <name evidence="2" type="ORF">AArcSl_1126</name>
</gene>
<dbReference type="Proteomes" id="UP000263012">
    <property type="component" value="Chromosome"/>
</dbReference>
<organism evidence="2 3">
    <name type="scientific">Halalkaliarchaeum desulfuricum</name>
    <dbReference type="NCBI Taxonomy" id="2055893"/>
    <lineage>
        <taxon>Archaea</taxon>
        <taxon>Methanobacteriati</taxon>
        <taxon>Methanobacteriota</taxon>
        <taxon>Stenosarchaea group</taxon>
        <taxon>Halobacteria</taxon>
        <taxon>Halobacteriales</taxon>
        <taxon>Haloferacaceae</taxon>
        <taxon>Halalkaliarchaeum</taxon>
    </lineage>
</organism>
<evidence type="ECO:0000256" key="1">
    <source>
        <dbReference type="SAM" id="MobiDB-lite"/>
    </source>
</evidence>
<feature type="region of interest" description="Disordered" evidence="1">
    <location>
        <begin position="1"/>
        <end position="20"/>
    </location>
</feature>
<evidence type="ECO:0000313" key="3">
    <source>
        <dbReference type="Proteomes" id="UP000263012"/>
    </source>
</evidence>
<name>A0A343TI39_9EURY</name>
<dbReference type="InterPro" id="IPR006311">
    <property type="entry name" value="TAT_signal"/>
</dbReference>
<dbReference type="AlphaFoldDB" id="A0A343TI39"/>
<dbReference type="EMBL" id="CP025066">
    <property type="protein sequence ID" value="AUX08761.1"/>
    <property type="molecule type" value="Genomic_DNA"/>
</dbReference>
<protein>
    <submittedName>
        <fullName evidence="2">Uncharacterized protein</fullName>
    </submittedName>
</protein>
<dbReference type="GeneID" id="37877472"/>